<feature type="domain" description="AprE-like beta-barrel" evidence="11">
    <location>
        <begin position="611"/>
        <end position="701"/>
    </location>
</feature>
<evidence type="ECO:0000256" key="8">
    <source>
        <dbReference type="SAM" id="Phobius"/>
    </source>
</evidence>
<feature type="transmembrane region" description="Helical" evidence="8">
    <location>
        <begin position="188"/>
        <end position="208"/>
    </location>
</feature>
<keyword evidence="5 8" id="KW-0472">Membrane</keyword>
<dbReference type="InterPro" id="IPR058625">
    <property type="entry name" value="MdtA-like_BSH"/>
</dbReference>
<dbReference type="InterPro" id="IPR002477">
    <property type="entry name" value="Peptidoglycan-bd-like"/>
</dbReference>
<dbReference type="Pfam" id="PF01471">
    <property type="entry name" value="PG_binding_1"/>
    <property type="match status" value="1"/>
</dbReference>
<feature type="transmembrane region" description="Helical" evidence="8">
    <location>
        <begin position="261"/>
        <end position="281"/>
    </location>
</feature>
<evidence type="ECO:0000256" key="4">
    <source>
        <dbReference type="ARBA" id="ARBA00022989"/>
    </source>
</evidence>
<feature type="domain" description="Peptidoglycan binding-like" evidence="9">
    <location>
        <begin position="73"/>
        <end position="129"/>
    </location>
</feature>
<accession>A0A9E3H979</accession>
<evidence type="ECO:0000256" key="7">
    <source>
        <dbReference type="SAM" id="MobiDB-lite"/>
    </source>
</evidence>
<dbReference type="InterPro" id="IPR036365">
    <property type="entry name" value="PGBD-like_sf"/>
</dbReference>
<dbReference type="PANTHER" id="PTHR30386">
    <property type="entry name" value="MEMBRANE FUSION SUBUNIT OF EMRAB-TOLC MULTIDRUG EFFLUX PUMP"/>
    <property type="match status" value="1"/>
</dbReference>
<comment type="similarity">
    <text evidence="2">Belongs to the membrane fusion protein (MFP) (TC 8.A.1) family.</text>
</comment>
<sequence>MLDPSLFLLACTNCSEVSPNTPETISNYCEQILADQTTTQSNSELGNCISELEGTEVAFSSPNQSILKFGSQGTTVFQLQTQLQKLGYYHGATDGKFGVLTQAAVIKFQQEKLLNAAEGVVDTATWKALQPSLPKVTTTKTSSENDFIDHSDRQKTTQKTNQNTTQNTNQNTNYHVNYLEAAPRQGSIFLPLGGFMFLLTAGGLVFIWKRVPKSQREWQLLLQGSSAIFSSGISIPRETPRETPREVNDFDQPVILKQSRVWSHAIIWSIVGVTSFAFVWACTARIDESVPVQGKLEPKGLVKEIQAPVGGVIDKIHVQEGQRVEKGDLLVSFDPTVAQAKLRSLQEVRASLVRENIFYRTQMRTSTANSTKREFQISPELASLTENRVALVRENELYRAELLGSAAIRNLSSELRERFINRQTERDSRIATARLDVEQLAKQLNQAQVQLTSARGSLTTNLEIVSHLNSLVKKGAFARLPYLEKQQTADASKAEVNRLVQEEQRLRLAIAQSQKKLENAIALSKEDLLSKIAENDKRIAEIDSQLTKVMVENKKRIQELNSQISEIFSTLKYQEIRATTSGIVFDLKPRSSGYVYNTSESILKIVPPENLVAQVFITNNDIGFVKDGMPVDVRIDSFPYTEFSDIQGEVVRIGSDALPPDQNTPYYRFPAEIRLSKQSININGKQVPLQSGMSLNANINVRKRTVMSIFTEKFLGKIESLKYTR</sequence>
<evidence type="ECO:0000259" key="10">
    <source>
        <dbReference type="Pfam" id="PF25917"/>
    </source>
</evidence>
<evidence type="ECO:0000259" key="9">
    <source>
        <dbReference type="Pfam" id="PF01471"/>
    </source>
</evidence>
<dbReference type="InterPro" id="IPR058982">
    <property type="entry name" value="Beta-barrel_AprE"/>
</dbReference>
<comment type="subcellular location">
    <subcellularLocation>
        <location evidence="1">Membrane</location>
        <topology evidence="1">Single-pass membrane protein</topology>
    </subcellularLocation>
</comment>
<organism evidence="12 13">
    <name type="scientific">Pelatocladus maniniholoensis HA4357-MV3</name>
    <dbReference type="NCBI Taxonomy" id="1117104"/>
    <lineage>
        <taxon>Bacteria</taxon>
        <taxon>Bacillati</taxon>
        <taxon>Cyanobacteriota</taxon>
        <taxon>Cyanophyceae</taxon>
        <taxon>Nostocales</taxon>
        <taxon>Nostocaceae</taxon>
        <taxon>Pelatocladus</taxon>
    </lineage>
</organism>
<comment type="caution">
    <text evidence="12">The sequence shown here is derived from an EMBL/GenBank/DDBJ whole genome shotgun (WGS) entry which is preliminary data.</text>
</comment>
<feature type="region of interest" description="Disordered" evidence="7">
    <location>
        <begin position="137"/>
        <end position="170"/>
    </location>
</feature>
<dbReference type="Gene3D" id="1.10.287.470">
    <property type="entry name" value="Helix hairpin bin"/>
    <property type="match status" value="1"/>
</dbReference>
<dbReference type="PANTHER" id="PTHR30386:SF26">
    <property type="entry name" value="TRANSPORT PROTEIN COMB"/>
    <property type="match status" value="1"/>
</dbReference>
<dbReference type="EMBL" id="JAHHHW010000096">
    <property type="protein sequence ID" value="MBW4433037.1"/>
    <property type="molecule type" value="Genomic_DNA"/>
</dbReference>
<dbReference type="Pfam" id="PF25917">
    <property type="entry name" value="BSH_RND"/>
    <property type="match status" value="1"/>
</dbReference>
<dbReference type="PRINTS" id="PR01490">
    <property type="entry name" value="RTXTOXIND"/>
</dbReference>
<dbReference type="InterPro" id="IPR036366">
    <property type="entry name" value="PGBDSf"/>
</dbReference>
<keyword evidence="4 8" id="KW-1133">Transmembrane helix</keyword>
<dbReference type="Gene3D" id="2.40.50.100">
    <property type="match status" value="1"/>
</dbReference>
<protein>
    <submittedName>
        <fullName evidence="12">HlyD family efflux transporter periplasmic adaptor subunit</fullName>
    </submittedName>
</protein>
<evidence type="ECO:0000256" key="2">
    <source>
        <dbReference type="ARBA" id="ARBA00009477"/>
    </source>
</evidence>
<keyword evidence="6" id="KW-0175">Coiled coil</keyword>
<dbReference type="Gene3D" id="2.40.30.170">
    <property type="match status" value="1"/>
</dbReference>
<evidence type="ECO:0000313" key="12">
    <source>
        <dbReference type="EMBL" id="MBW4433037.1"/>
    </source>
</evidence>
<dbReference type="SUPFAM" id="SSF111369">
    <property type="entry name" value="HlyD-like secretion proteins"/>
    <property type="match status" value="1"/>
</dbReference>
<dbReference type="Pfam" id="PF26002">
    <property type="entry name" value="Beta-barrel_AprE"/>
    <property type="match status" value="1"/>
</dbReference>
<evidence type="ECO:0000256" key="5">
    <source>
        <dbReference type="ARBA" id="ARBA00023136"/>
    </source>
</evidence>
<dbReference type="SUPFAM" id="SSF47090">
    <property type="entry name" value="PGBD-like"/>
    <property type="match status" value="1"/>
</dbReference>
<keyword evidence="3 8" id="KW-0812">Transmembrane</keyword>
<evidence type="ECO:0000256" key="6">
    <source>
        <dbReference type="SAM" id="Coils"/>
    </source>
</evidence>
<dbReference type="Gene3D" id="1.10.101.10">
    <property type="entry name" value="PGBD-like superfamily/PGBD"/>
    <property type="match status" value="1"/>
</dbReference>
<proteinExistence type="inferred from homology"/>
<feature type="coiled-coil region" evidence="6">
    <location>
        <begin position="430"/>
        <end position="457"/>
    </location>
</feature>
<evidence type="ECO:0000256" key="1">
    <source>
        <dbReference type="ARBA" id="ARBA00004167"/>
    </source>
</evidence>
<dbReference type="Proteomes" id="UP000813215">
    <property type="component" value="Unassembled WGS sequence"/>
</dbReference>
<evidence type="ECO:0000313" key="13">
    <source>
        <dbReference type="Proteomes" id="UP000813215"/>
    </source>
</evidence>
<gene>
    <name evidence="12" type="ORF">KME28_15230</name>
</gene>
<evidence type="ECO:0000256" key="3">
    <source>
        <dbReference type="ARBA" id="ARBA00022692"/>
    </source>
</evidence>
<dbReference type="InterPro" id="IPR050739">
    <property type="entry name" value="MFP"/>
</dbReference>
<reference evidence="12" key="1">
    <citation type="submission" date="2021-05" db="EMBL/GenBank/DDBJ databases">
        <authorList>
            <person name="Pietrasiak N."/>
            <person name="Ward R."/>
            <person name="Stajich J.E."/>
            <person name="Kurbessoian T."/>
        </authorList>
    </citation>
    <scope>NUCLEOTIDE SEQUENCE</scope>
    <source>
        <strain evidence="12">HA4357-MV3</strain>
    </source>
</reference>
<name>A0A9E3H979_9NOST</name>
<feature type="compositionally biased region" description="Low complexity" evidence="7">
    <location>
        <begin position="157"/>
        <end position="170"/>
    </location>
</feature>
<dbReference type="GO" id="GO:0016020">
    <property type="term" value="C:membrane"/>
    <property type="evidence" value="ECO:0007669"/>
    <property type="project" value="UniProtKB-SubCell"/>
</dbReference>
<evidence type="ECO:0000259" key="11">
    <source>
        <dbReference type="Pfam" id="PF26002"/>
    </source>
</evidence>
<feature type="domain" description="Multidrug resistance protein MdtA-like barrel-sandwich hybrid" evidence="10">
    <location>
        <begin position="304"/>
        <end position="347"/>
    </location>
</feature>
<dbReference type="AlphaFoldDB" id="A0A9E3H979"/>
<reference evidence="12" key="2">
    <citation type="journal article" date="2022" name="Microbiol. Resour. Announc.">
        <title>Metagenome Sequencing to Explore Phylogenomics of Terrestrial Cyanobacteria.</title>
        <authorList>
            <person name="Ward R.D."/>
            <person name="Stajich J.E."/>
            <person name="Johansen J.R."/>
            <person name="Huntemann M."/>
            <person name="Clum A."/>
            <person name="Foster B."/>
            <person name="Foster B."/>
            <person name="Roux S."/>
            <person name="Palaniappan K."/>
            <person name="Varghese N."/>
            <person name="Mukherjee S."/>
            <person name="Reddy T.B.K."/>
            <person name="Daum C."/>
            <person name="Copeland A."/>
            <person name="Chen I.A."/>
            <person name="Ivanova N.N."/>
            <person name="Kyrpides N.C."/>
            <person name="Shapiro N."/>
            <person name="Eloe-Fadrosh E.A."/>
            <person name="Pietrasiak N."/>
        </authorList>
    </citation>
    <scope>NUCLEOTIDE SEQUENCE</scope>
    <source>
        <strain evidence="12">HA4357-MV3</strain>
    </source>
</reference>